<dbReference type="PANTHER" id="PTHR23235:SF60">
    <property type="entry name" value="STRIPE, ISOFORM D"/>
    <property type="match status" value="1"/>
</dbReference>
<dbReference type="PROSITE" id="PS00028">
    <property type="entry name" value="ZINC_FINGER_C2H2_1"/>
    <property type="match status" value="3"/>
</dbReference>
<keyword evidence="8" id="KW-1185">Reference proteome</keyword>
<evidence type="ECO:0000256" key="4">
    <source>
        <dbReference type="PROSITE-ProRule" id="PRU00042"/>
    </source>
</evidence>
<dbReference type="InterPro" id="IPR013087">
    <property type="entry name" value="Znf_C2H2_type"/>
</dbReference>
<sequence>MPVPQHSEFLAQQQQAANAFHCGSLSPNFSAGQPMPALDSSNLCFSNIYYPSIVNPFNIPRPNRRKPRKTREKSSKPTPISPSEKPYVCPYDGCEKRFSRSDELNRHTRIHTGYKPFVCTICMRSFSRSDHLTTHIRTHTGEKPFACTVCSRKFARSDERRRHSKVHEKEALRKAEQESQEQQNDSQNNNTRLKSSCKLEDVNTNTNNNNSVYPDILRHLTPTRPMEILESACYIK</sequence>
<keyword evidence="3" id="KW-0862">Zinc</keyword>
<feature type="domain" description="C2H2-type" evidence="6">
    <location>
        <begin position="87"/>
        <end position="116"/>
    </location>
</feature>
<feature type="compositionally biased region" description="Basic residues" evidence="5">
    <location>
        <begin position="62"/>
        <end position="71"/>
    </location>
</feature>
<dbReference type="PANTHER" id="PTHR23235">
    <property type="entry name" value="KRUEPPEL-LIKE TRANSCRIPTION FACTOR"/>
    <property type="match status" value="1"/>
</dbReference>
<dbReference type="SUPFAM" id="SSF57667">
    <property type="entry name" value="beta-beta-alpha zinc fingers"/>
    <property type="match status" value="2"/>
</dbReference>
<accession>A0AAV7JY29</accession>
<evidence type="ECO:0000256" key="3">
    <source>
        <dbReference type="ARBA" id="ARBA00022833"/>
    </source>
</evidence>
<dbReference type="Pfam" id="PF00096">
    <property type="entry name" value="zf-C2H2"/>
    <property type="match status" value="3"/>
</dbReference>
<dbReference type="PROSITE" id="PS50157">
    <property type="entry name" value="ZINC_FINGER_C2H2_2"/>
    <property type="match status" value="3"/>
</dbReference>
<evidence type="ECO:0000256" key="5">
    <source>
        <dbReference type="SAM" id="MobiDB-lite"/>
    </source>
</evidence>
<gene>
    <name evidence="7" type="ORF">LOD99_3593</name>
</gene>
<keyword evidence="1" id="KW-0479">Metal-binding</keyword>
<dbReference type="Gene3D" id="3.30.160.60">
    <property type="entry name" value="Classic Zinc Finger"/>
    <property type="match status" value="3"/>
</dbReference>
<organism evidence="7 8">
    <name type="scientific">Oopsacas minuta</name>
    <dbReference type="NCBI Taxonomy" id="111878"/>
    <lineage>
        <taxon>Eukaryota</taxon>
        <taxon>Metazoa</taxon>
        <taxon>Porifera</taxon>
        <taxon>Hexactinellida</taxon>
        <taxon>Hexasterophora</taxon>
        <taxon>Lyssacinosida</taxon>
        <taxon>Leucopsacidae</taxon>
        <taxon>Oopsacas</taxon>
    </lineage>
</organism>
<evidence type="ECO:0000256" key="1">
    <source>
        <dbReference type="ARBA" id="ARBA00022723"/>
    </source>
</evidence>
<evidence type="ECO:0000313" key="8">
    <source>
        <dbReference type="Proteomes" id="UP001165289"/>
    </source>
</evidence>
<dbReference type="EMBL" id="JAKMXF010000277">
    <property type="protein sequence ID" value="KAI6653374.1"/>
    <property type="molecule type" value="Genomic_DNA"/>
</dbReference>
<feature type="domain" description="C2H2-type" evidence="6">
    <location>
        <begin position="145"/>
        <end position="172"/>
    </location>
</feature>
<feature type="region of interest" description="Disordered" evidence="5">
    <location>
        <begin position="59"/>
        <end position="84"/>
    </location>
</feature>
<dbReference type="FunFam" id="3.30.160.60:FF:000515">
    <property type="entry name" value="early growth response protein 4"/>
    <property type="match status" value="1"/>
</dbReference>
<protein>
    <submittedName>
        <fullName evidence="7">Early growth response protein 1</fullName>
    </submittedName>
</protein>
<evidence type="ECO:0000256" key="2">
    <source>
        <dbReference type="ARBA" id="ARBA00022771"/>
    </source>
</evidence>
<dbReference type="Proteomes" id="UP001165289">
    <property type="component" value="Unassembled WGS sequence"/>
</dbReference>
<dbReference type="SMART" id="SM00355">
    <property type="entry name" value="ZnF_C2H2"/>
    <property type="match status" value="3"/>
</dbReference>
<feature type="compositionally biased region" description="Low complexity" evidence="5">
    <location>
        <begin position="180"/>
        <end position="190"/>
    </location>
</feature>
<feature type="compositionally biased region" description="Basic and acidic residues" evidence="5">
    <location>
        <begin position="158"/>
        <end position="177"/>
    </location>
</feature>
<name>A0AAV7JY29_9METZ</name>
<comment type="caution">
    <text evidence="7">The sequence shown here is derived from an EMBL/GenBank/DDBJ whole genome shotgun (WGS) entry which is preliminary data.</text>
</comment>
<dbReference type="GO" id="GO:0000978">
    <property type="term" value="F:RNA polymerase II cis-regulatory region sequence-specific DNA binding"/>
    <property type="evidence" value="ECO:0007669"/>
    <property type="project" value="TreeGrafter"/>
</dbReference>
<feature type="region of interest" description="Disordered" evidence="5">
    <location>
        <begin position="158"/>
        <end position="194"/>
    </location>
</feature>
<evidence type="ECO:0000259" key="6">
    <source>
        <dbReference type="PROSITE" id="PS50157"/>
    </source>
</evidence>
<keyword evidence="2 4" id="KW-0863">Zinc-finger</keyword>
<proteinExistence type="predicted"/>
<reference evidence="7 8" key="1">
    <citation type="journal article" date="2023" name="BMC Biol.">
        <title>The compact genome of the sponge Oopsacas minuta (Hexactinellida) is lacking key metazoan core genes.</title>
        <authorList>
            <person name="Santini S."/>
            <person name="Schenkelaars Q."/>
            <person name="Jourda C."/>
            <person name="Duchesne M."/>
            <person name="Belahbib H."/>
            <person name="Rocher C."/>
            <person name="Selva M."/>
            <person name="Riesgo A."/>
            <person name="Vervoort M."/>
            <person name="Leys S.P."/>
            <person name="Kodjabachian L."/>
            <person name="Le Bivic A."/>
            <person name="Borchiellini C."/>
            <person name="Claverie J.M."/>
            <person name="Renard E."/>
        </authorList>
    </citation>
    <scope>NUCLEOTIDE SEQUENCE [LARGE SCALE GENOMIC DNA]</scope>
    <source>
        <strain evidence="7">SPO-2</strain>
    </source>
</reference>
<dbReference type="AlphaFoldDB" id="A0AAV7JY29"/>
<evidence type="ECO:0000313" key="7">
    <source>
        <dbReference type="EMBL" id="KAI6653374.1"/>
    </source>
</evidence>
<dbReference type="GO" id="GO:0008270">
    <property type="term" value="F:zinc ion binding"/>
    <property type="evidence" value="ECO:0007669"/>
    <property type="project" value="UniProtKB-KW"/>
</dbReference>
<dbReference type="InterPro" id="IPR036236">
    <property type="entry name" value="Znf_C2H2_sf"/>
</dbReference>
<feature type="domain" description="C2H2-type" evidence="6">
    <location>
        <begin position="117"/>
        <end position="144"/>
    </location>
</feature>
<dbReference type="GO" id="GO:0000981">
    <property type="term" value="F:DNA-binding transcription factor activity, RNA polymerase II-specific"/>
    <property type="evidence" value="ECO:0007669"/>
    <property type="project" value="TreeGrafter"/>
</dbReference>